<comment type="caution">
    <text evidence="1">The sequence shown here is derived from an EMBL/GenBank/DDBJ whole genome shotgun (WGS) entry which is preliminary data.</text>
</comment>
<keyword evidence="1" id="KW-0413">Isomerase</keyword>
<proteinExistence type="predicted"/>
<evidence type="ECO:0000313" key="2">
    <source>
        <dbReference type="Proteomes" id="UP000589520"/>
    </source>
</evidence>
<keyword evidence="2" id="KW-1185">Reference proteome</keyword>
<name>A0A7Y9PHH5_9BACT</name>
<organism evidence="1 2">
    <name type="scientific">Granulicella arctica</name>
    <dbReference type="NCBI Taxonomy" id="940613"/>
    <lineage>
        <taxon>Bacteria</taxon>
        <taxon>Pseudomonadati</taxon>
        <taxon>Acidobacteriota</taxon>
        <taxon>Terriglobia</taxon>
        <taxon>Terriglobales</taxon>
        <taxon>Acidobacteriaceae</taxon>
        <taxon>Granulicella</taxon>
    </lineage>
</organism>
<sequence>MIQDPSRRNFLRTAPAATVAGLALSEVVLYRSGAAQSTAPEPFQVFTSETIGSMVHGLEASPGNKDLVKTPALPFSITFTSEQKKSAKEFEYHEGRHHIFHIIEGSTTFELGGTPQSPHSTAPGEWLAPTSAGSTLVTLHKGDILVIPKGTPHKRSTEESVTLSLVSIESPRS</sequence>
<evidence type="ECO:0000313" key="1">
    <source>
        <dbReference type="EMBL" id="NYF79985.1"/>
    </source>
</evidence>
<dbReference type="NCBIfam" id="TIGR01409">
    <property type="entry name" value="TAT_signal_seq"/>
    <property type="match status" value="1"/>
</dbReference>
<dbReference type="InterPro" id="IPR006311">
    <property type="entry name" value="TAT_signal"/>
</dbReference>
<dbReference type="SUPFAM" id="SSF51182">
    <property type="entry name" value="RmlC-like cupins"/>
    <property type="match status" value="1"/>
</dbReference>
<dbReference type="InterPro" id="IPR019546">
    <property type="entry name" value="TAT_signal_bac_arc"/>
</dbReference>
<dbReference type="RefSeq" id="WP_179491032.1">
    <property type="nucleotide sequence ID" value="NZ_JACCCW010000002.1"/>
</dbReference>
<dbReference type="InterPro" id="IPR011051">
    <property type="entry name" value="RmlC_Cupin_sf"/>
</dbReference>
<dbReference type="GO" id="GO:0016853">
    <property type="term" value="F:isomerase activity"/>
    <property type="evidence" value="ECO:0007669"/>
    <property type="project" value="UniProtKB-KW"/>
</dbReference>
<accession>A0A7Y9PHH5</accession>
<dbReference type="Proteomes" id="UP000589520">
    <property type="component" value="Unassembled WGS sequence"/>
</dbReference>
<protein>
    <submittedName>
        <fullName evidence="1">Mannose-6-phosphate isomerase-like protein (Cupin superfamily)</fullName>
    </submittedName>
</protein>
<dbReference type="AlphaFoldDB" id="A0A7Y9PHH5"/>
<gene>
    <name evidence="1" type="ORF">HDF17_002305</name>
</gene>
<dbReference type="EMBL" id="JACCCW010000002">
    <property type="protein sequence ID" value="NYF79985.1"/>
    <property type="molecule type" value="Genomic_DNA"/>
</dbReference>
<reference evidence="1 2" key="1">
    <citation type="submission" date="2020-07" db="EMBL/GenBank/DDBJ databases">
        <title>Genomic Encyclopedia of Type Strains, Phase IV (KMG-V): Genome sequencing to study the core and pangenomes of soil and plant-associated prokaryotes.</title>
        <authorList>
            <person name="Whitman W."/>
        </authorList>
    </citation>
    <scope>NUCLEOTIDE SEQUENCE [LARGE SCALE GENOMIC DNA]</scope>
    <source>
        <strain evidence="1 2">X4EP2</strain>
    </source>
</reference>
<dbReference type="Gene3D" id="2.60.120.10">
    <property type="entry name" value="Jelly Rolls"/>
    <property type="match status" value="1"/>
</dbReference>
<dbReference type="PROSITE" id="PS51318">
    <property type="entry name" value="TAT"/>
    <property type="match status" value="1"/>
</dbReference>
<dbReference type="InterPro" id="IPR014710">
    <property type="entry name" value="RmlC-like_jellyroll"/>
</dbReference>